<dbReference type="Pfam" id="PF08445">
    <property type="entry name" value="FR47"/>
    <property type="match status" value="1"/>
</dbReference>
<dbReference type="PANTHER" id="PTHR20958">
    <property type="entry name" value="GLYCINE N-ACYLTRANSFERASE-LIKE PROTEIN"/>
    <property type="match status" value="1"/>
</dbReference>
<reference evidence="2" key="1">
    <citation type="journal article" date="2018" name="Antonie Van Leeuwenhoek">
        <title>Proteinivorax hydrogeniformans sp. nov., an anaerobic, haloalkaliphilic bacterium fermenting proteinaceous compounds with high hydrogen production.</title>
        <authorList>
            <person name="Boltyanskaya Y."/>
            <person name="Detkova E."/>
            <person name="Pimenov N."/>
            <person name="Kevbrin V."/>
        </authorList>
    </citation>
    <scope>NUCLEOTIDE SEQUENCE</scope>
    <source>
        <strain evidence="2">Z-710</strain>
    </source>
</reference>
<dbReference type="Gene3D" id="3.40.630.30">
    <property type="match status" value="1"/>
</dbReference>
<dbReference type="EC" id="2.3.1.-" evidence="2"/>
<sequence>MHKVNDVNIINDLLKEDMMGNINTLGRLKFQKDFNIFVDSLNKPQGYVLQNDNWNVVYSDGDATAEKLLNSLLDKPQNFAGVLRRFYDLVEKKGIVDWKEFCYLYYITPESLKINQPKHNVDSLTLDDAEIVDYYYTYRSQDPNSLEYLKGCIKERPSSVIRDENGKPISWALIREDGSLGVMYTKKEHRGKGLAISVSVDLIKKAFELGHTPYVHIVTDNKASIALSESIGFKRYGEIVWFGTK</sequence>
<dbReference type="EMBL" id="CP159485">
    <property type="protein sequence ID" value="XCI28015.1"/>
    <property type="molecule type" value="Genomic_DNA"/>
</dbReference>
<organism evidence="2">
    <name type="scientific">Proteinivorax hydrogeniformans</name>
    <dbReference type="NCBI Taxonomy" id="1826727"/>
    <lineage>
        <taxon>Bacteria</taxon>
        <taxon>Bacillati</taxon>
        <taxon>Bacillota</taxon>
        <taxon>Clostridia</taxon>
        <taxon>Eubacteriales</taxon>
        <taxon>Proteinivoracaceae</taxon>
        <taxon>Proteinivorax</taxon>
    </lineage>
</organism>
<dbReference type="PROSITE" id="PS51186">
    <property type="entry name" value="GNAT"/>
    <property type="match status" value="1"/>
</dbReference>
<dbReference type="GO" id="GO:0016747">
    <property type="term" value="F:acyltransferase activity, transferring groups other than amino-acyl groups"/>
    <property type="evidence" value="ECO:0007669"/>
    <property type="project" value="InterPro"/>
</dbReference>
<evidence type="ECO:0000259" key="1">
    <source>
        <dbReference type="PROSITE" id="PS51186"/>
    </source>
</evidence>
<dbReference type="InterPro" id="IPR053225">
    <property type="entry name" value="Acyl-CoA_N-acyltransferase"/>
</dbReference>
<dbReference type="PANTHER" id="PTHR20958:SF6">
    <property type="entry name" value="GLYCINE N-ACYLTRANSFERASE-LIKE PROTEIN"/>
    <property type="match status" value="1"/>
</dbReference>
<dbReference type="AlphaFoldDB" id="A0AAU8HRI7"/>
<gene>
    <name evidence="2" type="ORF">PRVXH_001948</name>
</gene>
<dbReference type="InterPro" id="IPR000182">
    <property type="entry name" value="GNAT_dom"/>
</dbReference>
<dbReference type="SUPFAM" id="SSF55729">
    <property type="entry name" value="Acyl-CoA N-acyltransferases (Nat)"/>
    <property type="match status" value="1"/>
</dbReference>
<dbReference type="InterPro" id="IPR016181">
    <property type="entry name" value="Acyl_CoA_acyltransferase"/>
</dbReference>
<feature type="domain" description="N-acetyltransferase" evidence="1">
    <location>
        <begin position="121"/>
        <end position="245"/>
    </location>
</feature>
<evidence type="ECO:0000313" key="2">
    <source>
        <dbReference type="EMBL" id="XCI28015.1"/>
    </source>
</evidence>
<dbReference type="InterPro" id="IPR013653">
    <property type="entry name" value="GCN5-like_dom"/>
</dbReference>
<protein>
    <submittedName>
        <fullName evidence="2">GNAT family N-acetyltransferase</fullName>
        <ecNumber evidence="2">2.3.1.-</ecNumber>
    </submittedName>
</protein>
<name>A0AAU8HRI7_9FIRM</name>
<proteinExistence type="predicted"/>
<keyword evidence="2" id="KW-0808">Transferase</keyword>
<reference evidence="2" key="2">
    <citation type="submission" date="2024-06" db="EMBL/GenBank/DDBJ databases">
        <authorList>
            <person name="Petrova K.O."/>
            <person name="Toshchakov S.V."/>
            <person name="Boltjanskaja Y.V."/>
            <person name="Kevbrin V.V."/>
        </authorList>
    </citation>
    <scope>NUCLEOTIDE SEQUENCE</scope>
    <source>
        <strain evidence="2">Z-710</strain>
    </source>
</reference>
<dbReference type="RefSeq" id="WP_353892592.1">
    <property type="nucleotide sequence ID" value="NZ_CP159485.1"/>
</dbReference>
<keyword evidence="2" id="KW-0012">Acyltransferase</keyword>
<accession>A0AAU8HRI7</accession>